<keyword evidence="5" id="KW-1185">Reference proteome</keyword>
<proteinExistence type="predicted"/>
<evidence type="ECO:0000313" key="5">
    <source>
        <dbReference type="Proteomes" id="UP000018144"/>
    </source>
</evidence>
<gene>
    <name evidence="4" type="ORF">PCON_09107</name>
</gene>
<accession>U4L2J5</accession>
<evidence type="ECO:0000256" key="1">
    <source>
        <dbReference type="ARBA" id="ARBA00022729"/>
    </source>
</evidence>
<protein>
    <submittedName>
        <fullName evidence="4">Similar to lysophospholipase [Exophiala dermatitidis NIH/UT8656] acc. no. EHY52934</fullName>
    </submittedName>
</protein>
<evidence type="ECO:0000313" key="4">
    <source>
        <dbReference type="EMBL" id="CCX09514.1"/>
    </source>
</evidence>
<keyword evidence="1 2" id="KW-0732">Signal</keyword>
<dbReference type="STRING" id="1076935.U4L2J5"/>
<dbReference type="PANTHER" id="PTHR40633:SF1">
    <property type="entry name" value="GPI ANCHORED SERINE-THREONINE RICH PROTEIN (AFU_ORTHOLOGUE AFUA_1G03630)"/>
    <property type="match status" value="1"/>
</dbReference>
<sequence>MKFSLIAVSAFFTLTLASYKQPTTQLKNLGAVRLPDSEHPVTAGKDFEIVWDAEGLSTKPISLLLLHGCPSNCSKVLDIITGIPTNHQLRDKKGTFKWNVPQSLQDSNGKLKYGIQLVVDNTGEFQYSTAFAVVGGLKQYMKEGTGKRDVYAATNLGTGTKGDGFVTTTKVTTVESTQVVTVTKERGYMRG</sequence>
<feature type="chain" id="PRO_5004650989" evidence="2">
    <location>
        <begin position="18"/>
        <end position="191"/>
    </location>
</feature>
<dbReference type="PANTHER" id="PTHR40633">
    <property type="entry name" value="MATRIX PROTEIN, PUTATIVE (AFU_ORTHOLOGUE AFUA_8G05410)-RELATED"/>
    <property type="match status" value="1"/>
</dbReference>
<evidence type="ECO:0000256" key="2">
    <source>
        <dbReference type="SAM" id="SignalP"/>
    </source>
</evidence>
<dbReference type="EMBL" id="HF935468">
    <property type="protein sequence ID" value="CCX09514.1"/>
    <property type="molecule type" value="Genomic_DNA"/>
</dbReference>
<dbReference type="OrthoDB" id="4094614at2759"/>
<dbReference type="Pfam" id="PF10342">
    <property type="entry name" value="Kre9_KNH"/>
    <property type="match status" value="1"/>
</dbReference>
<dbReference type="Proteomes" id="UP000018144">
    <property type="component" value="Unassembled WGS sequence"/>
</dbReference>
<organism evidence="4 5">
    <name type="scientific">Pyronema omphalodes (strain CBS 100304)</name>
    <name type="common">Pyronema confluens</name>
    <dbReference type="NCBI Taxonomy" id="1076935"/>
    <lineage>
        <taxon>Eukaryota</taxon>
        <taxon>Fungi</taxon>
        <taxon>Dikarya</taxon>
        <taxon>Ascomycota</taxon>
        <taxon>Pezizomycotina</taxon>
        <taxon>Pezizomycetes</taxon>
        <taxon>Pezizales</taxon>
        <taxon>Pyronemataceae</taxon>
        <taxon>Pyronema</taxon>
    </lineage>
</organism>
<reference evidence="4 5" key="1">
    <citation type="journal article" date="2013" name="PLoS Genet.">
        <title>The genome and development-dependent transcriptomes of Pyronema confluens: a window into fungal evolution.</title>
        <authorList>
            <person name="Traeger S."/>
            <person name="Altegoer F."/>
            <person name="Freitag M."/>
            <person name="Gabaldon T."/>
            <person name="Kempken F."/>
            <person name="Kumar A."/>
            <person name="Marcet-Houben M."/>
            <person name="Poggeler S."/>
            <person name="Stajich J.E."/>
            <person name="Nowrousian M."/>
        </authorList>
    </citation>
    <scope>NUCLEOTIDE SEQUENCE [LARGE SCALE GENOMIC DNA]</scope>
    <source>
        <strain evidence="5">CBS 100304</strain>
        <tissue evidence="4">Vegetative mycelium</tissue>
    </source>
</reference>
<dbReference type="InterPro" id="IPR052982">
    <property type="entry name" value="SRP1/TIP1-like"/>
</dbReference>
<dbReference type="InterPro" id="IPR018466">
    <property type="entry name" value="Kre9/Knh1-like_N"/>
</dbReference>
<feature type="signal peptide" evidence="2">
    <location>
        <begin position="1"/>
        <end position="17"/>
    </location>
</feature>
<dbReference type="AlphaFoldDB" id="U4L2J5"/>
<dbReference type="eggNOG" id="ENOG502S56Q">
    <property type="taxonomic scope" value="Eukaryota"/>
</dbReference>
<evidence type="ECO:0000259" key="3">
    <source>
        <dbReference type="Pfam" id="PF10342"/>
    </source>
</evidence>
<feature type="domain" description="Yeast cell wall synthesis Kre9/Knh1-like N-terminal" evidence="3">
    <location>
        <begin position="35"/>
        <end position="133"/>
    </location>
</feature>
<name>U4L2J5_PYROM</name>